<evidence type="ECO:0000313" key="3">
    <source>
        <dbReference type="Proteomes" id="UP001607302"/>
    </source>
</evidence>
<feature type="transmembrane region" description="Helical" evidence="1">
    <location>
        <begin position="262"/>
        <end position="282"/>
    </location>
</feature>
<dbReference type="EMBL" id="JAUDFV010000141">
    <property type="protein sequence ID" value="KAL2722791.1"/>
    <property type="molecule type" value="Genomic_DNA"/>
</dbReference>
<feature type="transmembrane region" description="Helical" evidence="1">
    <location>
        <begin position="515"/>
        <end position="536"/>
    </location>
</feature>
<evidence type="ECO:0000313" key="2">
    <source>
        <dbReference type="EMBL" id="KAL2722791.1"/>
    </source>
</evidence>
<feature type="transmembrane region" description="Helical" evidence="1">
    <location>
        <begin position="548"/>
        <end position="569"/>
    </location>
</feature>
<keyword evidence="1" id="KW-1133">Transmembrane helix</keyword>
<dbReference type="Proteomes" id="UP001607302">
    <property type="component" value="Unassembled WGS sequence"/>
</dbReference>
<dbReference type="PANTHER" id="PTHR31061:SF24">
    <property type="entry name" value="LD22376P"/>
    <property type="match status" value="1"/>
</dbReference>
<reference evidence="2 3" key="1">
    <citation type="journal article" date="2024" name="Ann. Entomol. Soc. Am.">
        <title>Genomic analyses of the southern and eastern yellowjacket wasps (Hymenoptera: Vespidae) reveal evolutionary signatures of social life.</title>
        <authorList>
            <person name="Catto M.A."/>
            <person name="Caine P.B."/>
            <person name="Orr S.E."/>
            <person name="Hunt B.G."/>
            <person name="Goodisman M.A.D."/>
        </authorList>
    </citation>
    <scope>NUCLEOTIDE SEQUENCE [LARGE SCALE GENOMIC DNA]</scope>
    <source>
        <strain evidence="2">233</strain>
        <tissue evidence="2">Head and thorax</tissue>
    </source>
</reference>
<feature type="transmembrane region" description="Helical" evidence="1">
    <location>
        <begin position="120"/>
        <end position="140"/>
    </location>
</feature>
<sequence length="578" mass="65532">MFEQSCFHSDLKYDEACVKLKNEDKSNAWLYALSSDCVSCPYGRVSSISTANYSVKFNTARSMKWAVLNVDGSNEYISAKNISNAICKLSPNLGEYGSYELLIRNDSCFLNTLIRPTNSYITLLIVFGIIICFLIGISLSRQIWQLIQEKCMKHTDDQIANDPTKKRRVKSIDTFRGYSLSYLIGDIQSKLINCAYNFEYRRISILFMIFVNSGAGGYYLLEHATWNGLLIGDLVFPCFMWIMGVCIPIAMSSQLSRGVLKLEMFFGILKRSILLFLIGVALNTLDSIPQLEKIRIFGVLQRFGVAYLVVALMFLFLTPRKPKKIQSLMHQRLKDISILLPQWIIVLCIVVVHCMLTFKLSVPGCPTGYLGPGGRHEDGKYFNCTGGAAGYIDDLILTPKHVFQNLLIISVYGSKPFDPEGILGCLTTIFQVFLGVQAGEILLCYKDWKDRVVRWLLWAVFLAIVGFLAHVYVIPVNKNLWSLSFALVTTAFALGLLSACYLLVDVARIWRGGPFRIPGMNALLIYIGHHLCYQIFPFHWRIGNMQSRTLVLVEAIWGVVLWTIIAYIMHRKRTYITL</sequence>
<dbReference type="PANTHER" id="PTHR31061">
    <property type="entry name" value="LD22376P"/>
    <property type="match status" value="1"/>
</dbReference>
<name>A0ABD2AQ95_VESSQ</name>
<evidence type="ECO:0000256" key="1">
    <source>
        <dbReference type="SAM" id="Phobius"/>
    </source>
</evidence>
<organism evidence="2 3">
    <name type="scientific">Vespula squamosa</name>
    <name type="common">Southern yellow jacket</name>
    <name type="synonym">Wasp</name>
    <dbReference type="NCBI Taxonomy" id="30214"/>
    <lineage>
        <taxon>Eukaryota</taxon>
        <taxon>Metazoa</taxon>
        <taxon>Ecdysozoa</taxon>
        <taxon>Arthropoda</taxon>
        <taxon>Hexapoda</taxon>
        <taxon>Insecta</taxon>
        <taxon>Pterygota</taxon>
        <taxon>Neoptera</taxon>
        <taxon>Endopterygota</taxon>
        <taxon>Hymenoptera</taxon>
        <taxon>Apocrita</taxon>
        <taxon>Aculeata</taxon>
        <taxon>Vespoidea</taxon>
        <taxon>Vespidae</taxon>
        <taxon>Vespinae</taxon>
        <taxon>Vespula</taxon>
    </lineage>
</organism>
<feature type="transmembrane region" description="Helical" evidence="1">
    <location>
        <begin position="227"/>
        <end position="250"/>
    </location>
</feature>
<keyword evidence="1" id="KW-0812">Transmembrane</keyword>
<feature type="transmembrane region" description="Helical" evidence="1">
    <location>
        <begin position="455"/>
        <end position="474"/>
    </location>
</feature>
<dbReference type="AlphaFoldDB" id="A0ABD2AQ95"/>
<feature type="transmembrane region" description="Helical" evidence="1">
    <location>
        <begin position="421"/>
        <end position="443"/>
    </location>
</feature>
<feature type="transmembrane region" description="Helical" evidence="1">
    <location>
        <begin position="338"/>
        <end position="358"/>
    </location>
</feature>
<feature type="transmembrane region" description="Helical" evidence="1">
    <location>
        <begin position="203"/>
        <end position="221"/>
    </location>
</feature>
<proteinExistence type="predicted"/>
<feature type="transmembrane region" description="Helical" evidence="1">
    <location>
        <begin position="480"/>
        <end position="503"/>
    </location>
</feature>
<keyword evidence="3" id="KW-1185">Reference proteome</keyword>
<gene>
    <name evidence="2" type="ORF">V1478_009654</name>
</gene>
<accession>A0ABD2AQ95</accession>
<protein>
    <submittedName>
        <fullName evidence="2">Heparan-alpha-glucosaminide N-acetyltransferase-like isoform X1</fullName>
    </submittedName>
</protein>
<comment type="caution">
    <text evidence="2">The sequence shown here is derived from an EMBL/GenBank/DDBJ whole genome shotgun (WGS) entry which is preliminary data.</text>
</comment>
<keyword evidence="1" id="KW-0472">Membrane</keyword>
<feature type="transmembrane region" description="Helical" evidence="1">
    <location>
        <begin position="294"/>
        <end position="317"/>
    </location>
</feature>